<evidence type="ECO:0000256" key="12">
    <source>
        <dbReference type="ARBA" id="ARBA00033354"/>
    </source>
</evidence>
<keyword evidence="15" id="KW-0169">Cobalamin biosynthesis</keyword>
<evidence type="ECO:0000256" key="6">
    <source>
        <dbReference type="ARBA" id="ARBA00022490"/>
    </source>
</evidence>
<dbReference type="NCBIfam" id="TIGR00636">
    <property type="entry name" value="PduO_Nterm"/>
    <property type="match status" value="1"/>
</dbReference>
<dbReference type="SUPFAM" id="SSF89028">
    <property type="entry name" value="Cobalamin adenosyltransferase-like"/>
    <property type="match status" value="1"/>
</dbReference>
<evidence type="ECO:0000256" key="5">
    <source>
        <dbReference type="ARBA" id="ARBA00020963"/>
    </source>
</evidence>
<evidence type="ECO:0000256" key="9">
    <source>
        <dbReference type="ARBA" id="ARBA00022840"/>
    </source>
</evidence>
<evidence type="ECO:0000256" key="2">
    <source>
        <dbReference type="ARBA" id="ARBA00005121"/>
    </source>
</evidence>
<dbReference type="GO" id="GO:0009236">
    <property type="term" value="P:cobalamin biosynthetic process"/>
    <property type="evidence" value="ECO:0007669"/>
    <property type="project" value="UniProtKB-UniRule"/>
</dbReference>
<comment type="subcellular location">
    <subcellularLocation>
        <location evidence="1">Cytoplasm</location>
    </subcellularLocation>
</comment>
<dbReference type="RefSeq" id="WP_109902885.1">
    <property type="nucleotide sequence ID" value="NZ_QGLE01000002.1"/>
</dbReference>
<evidence type="ECO:0000256" key="11">
    <source>
        <dbReference type="ARBA" id="ARBA00033334"/>
    </source>
</evidence>
<comment type="similarity">
    <text evidence="3 15">Belongs to the Cob(I)alamin adenosyltransferase family.</text>
</comment>
<dbReference type="GO" id="GO:0005737">
    <property type="term" value="C:cytoplasm"/>
    <property type="evidence" value="ECO:0007669"/>
    <property type="project" value="UniProtKB-SubCell"/>
</dbReference>
<dbReference type="EC" id="2.5.1.17" evidence="4 15"/>
<dbReference type="PANTHER" id="PTHR12213">
    <property type="entry name" value="CORRINOID ADENOSYLTRANSFERASE"/>
    <property type="match status" value="1"/>
</dbReference>
<dbReference type="GO" id="GO:0008817">
    <property type="term" value="F:corrinoid adenosyltransferase activity"/>
    <property type="evidence" value="ECO:0007669"/>
    <property type="project" value="UniProtKB-UniRule"/>
</dbReference>
<feature type="domain" description="Cobalamin adenosyltransferase-like" evidence="16">
    <location>
        <begin position="7"/>
        <end position="169"/>
    </location>
</feature>
<protein>
    <recommendedName>
        <fullName evidence="5 15">Corrinoid adenosyltransferase</fullName>
        <ecNumber evidence="4 15">2.5.1.17</ecNumber>
    </recommendedName>
    <alternativeName>
        <fullName evidence="10 15">Cob(II)alamin adenosyltransferase</fullName>
    </alternativeName>
    <alternativeName>
        <fullName evidence="12 15">Cob(II)yrinic acid a,c-diamide adenosyltransferase</fullName>
    </alternativeName>
    <alternativeName>
        <fullName evidence="11 15">Cobinamide/cobalamin adenosyltransferase</fullName>
    </alternativeName>
</protein>
<evidence type="ECO:0000256" key="1">
    <source>
        <dbReference type="ARBA" id="ARBA00004496"/>
    </source>
</evidence>
<dbReference type="Pfam" id="PF01923">
    <property type="entry name" value="Cob_adeno_trans"/>
    <property type="match status" value="1"/>
</dbReference>
<organism evidence="17 18">
    <name type="scientific">Zavarzinia aquatilis</name>
    <dbReference type="NCBI Taxonomy" id="2211142"/>
    <lineage>
        <taxon>Bacteria</taxon>
        <taxon>Pseudomonadati</taxon>
        <taxon>Pseudomonadota</taxon>
        <taxon>Alphaproteobacteria</taxon>
        <taxon>Rhodospirillales</taxon>
        <taxon>Zavarziniaceae</taxon>
        <taxon>Zavarzinia</taxon>
    </lineage>
</organism>
<evidence type="ECO:0000256" key="4">
    <source>
        <dbReference type="ARBA" id="ARBA00012454"/>
    </source>
</evidence>
<evidence type="ECO:0000313" key="17">
    <source>
        <dbReference type="EMBL" id="PWR24939.1"/>
    </source>
</evidence>
<proteinExistence type="inferred from homology"/>
<evidence type="ECO:0000256" key="15">
    <source>
        <dbReference type="RuleBase" id="RU366026"/>
    </source>
</evidence>
<accession>A0A317EDE1</accession>
<evidence type="ECO:0000256" key="14">
    <source>
        <dbReference type="ARBA" id="ARBA00048692"/>
    </source>
</evidence>
<gene>
    <name evidence="17" type="ORF">DKG74_03995</name>
</gene>
<keyword evidence="9 15" id="KW-0067">ATP-binding</keyword>
<evidence type="ECO:0000313" key="18">
    <source>
        <dbReference type="Proteomes" id="UP000245461"/>
    </source>
</evidence>
<keyword evidence="8 15" id="KW-0547">Nucleotide-binding</keyword>
<dbReference type="GO" id="GO:0005524">
    <property type="term" value="F:ATP binding"/>
    <property type="evidence" value="ECO:0007669"/>
    <property type="project" value="UniProtKB-UniRule"/>
</dbReference>
<dbReference type="EMBL" id="QGLE01000002">
    <property type="protein sequence ID" value="PWR24939.1"/>
    <property type="molecule type" value="Genomic_DNA"/>
</dbReference>
<evidence type="ECO:0000259" key="16">
    <source>
        <dbReference type="Pfam" id="PF01923"/>
    </source>
</evidence>
<keyword evidence="6" id="KW-0963">Cytoplasm</keyword>
<sequence>MVKLDRIYTRGGDKGLTSLVDGSRVAKHAGRVAAYGEVDELNATIGLIRLETAGLAEVDAMLGRIQNDLFDLGADLATPDGIEGALRVVDAQVTRLEQEIDAMNADIPPLRSFILPGGTRAAAFAHLARTVARRAERAISALAEAEAINMAALRYVNRLSDHLFVLARHLNDKGASDVLWVPGANR</sequence>
<dbReference type="UniPathway" id="UPA00148">
    <property type="reaction ID" value="UER00233"/>
</dbReference>
<keyword evidence="18" id="KW-1185">Reference proteome</keyword>
<evidence type="ECO:0000256" key="10">
    <source>
        <dbReference type="ARBA" id="ARBA00031529"/>
    </source>
</evidence>
<dbReference type="FunFam" id="1.20.1200.10:FF:000003">
    <property type="entry name" value="ATP:cob(I)alamin adenosyltransferase"/>
    <property type="match status" value="1"/>
</dbReference>
<comment type="caution">
    <text evidence="17">The sequence shown here is derived from an EMBL/GenBank/DDBJ whole genome shotgun (WGS) entry which is preliminary data.</text>
</comment>
<dbReference type="Gene3D" id="1.20.1200.10">
    <property type="entry name" value="Cobalamin adenosyltransferase-like"/>
    <property type="match status" value="1"/>
</dbReference>
<evidence type="ECO:0000256" key="3">
    <source>
        <dbReference type="ARBA" id="ARBA00007487"/>
    </source>
</evidence>
<comment type="pathway">
    <text evidence="2 15">Cofactor biosynthesis; adenosylcobalamin biosynthesis; adenosylcobalamin from cob(II)yrinate a,c-diamide: step 2/7.</text>
</comment>
<comment type="catalytic activity">
    <reaction evidence="13 15">
        <text>2 cob(II)yrinate a,c diamide + reduced [electron-transfer flavoprotein] + 2 ATP = 2 adenosylcob(III)yrinate a,c-diamide + 2 triphosphate + oxidized [electron-transfer flavoprotein] + 3 H(+)</text>
        <dbReference type="Rhea" id="RHEA:11528"/>
        <dbReference type="Rhea" id="RHEA-COMP:10685"/>
        <dbReference type="Rhea" id="RHEA-COMP:10686"/>
        <dbReference type="ChEBI" id="CHEBI:15378"/>
        <dbReference type="ChEBI" id="CHEBI:18036"/>
        <dbReference type="ChEBI" id="CHEBI:30616"/>
        <dbReference type="ChEBI" id="CHEBI:57692"/>
        <dbReference type="ChEBI" id="CHEBI:58307"/>
        <dbReference type="ChEBI" id="CHEBI:58503"/>
        <dbReference type="ChEBI" id="CHEBI:58537"/>
        <dbReference type="EC" id="2.5.1.17"/>
    </reaction>
</comment>
<dbReference type="InterPro" id="IPR029499">
    <property type="entry name" value="PduO-typ"/>
</dbReference>
<dbReference type="OrthoDB" id="9778896at2"/>
<evidence type="ECO:0000256" key="8">
    <source>
        <dbReference type="ARBA" id="ARBA00022741"/>
    </source>
</evidence>
<dbReference type="InterPro" id="IPR016030">
    <property type="entry name" value="CblAdoTrfase-like"/>
</dbReference>
<dbReference type="Proteomes" id="UP000245461">
    <property type="component" value="Unassembled WGS sequence"/>
</dbReference>
<dbReference type="PANTHER" id="PTHR12213:SF0">
    <property type="entry name" value="CORRINOID ADENOSYLTRANSFERASE MMAB"/>
    <property type="match status" value="1"/>
</dbReference>
<dbReference type="AlphaFoldDB" id="A0A317EDE1"/>
<name>A0A317EDE1_9PROT</name>
<evidence type="ECO:0000256" key="13">
    <source>
        <dbReference type="ARBA" id="ARBA00048555"/>
    </source>
</evidence>
<comment type="catalytic activity">
    <reaction evidence="14 15">
        <text>2 cob(II)alamin + reduced [electron-transfer flavoprotein] + 2 ATP = 2 adenosylcob(III)alamin + 2 triphosphate + oxidized [electron-transfer flavoprotein] + 3 H(+)</text>
        <dbReference type="Rhea" id="RHEA:28671"/>
        <dbReference type="Rhea" id="RHEA-COMP:10685"/>
        <dbReference type="Rhea" id="RHEA-COMP:10686"/>
        <dbReference type="ChEBI" id="CHEBI:15378"/>
        <dbReference type="ChEBI" id="CHEBI:16304"/>
        <dbReference type="ChEBI" id="CHEBI:18036"/>
        <dbReference type="ChEBI" id="CHEBI:18408"/>
        <dbReference type="ChEBI" id="CHEBI:30616"/>
        <dbReference type="ChEBI" id="CHEBI:57692"/>
        <dbReference type="ChEBI" id="CHEBI:58307"/>
        <dbReference type="EC" id="2.5.1.17"/>
    </reaction>
</comment>
<reference evidence="17 18" key="1">
    <citation type="submission" date="2018-05" db="EMBL/GenBank/DDBJ databases">
        <title>Zavarzinia sp. HR-AS.</title>
        <authorList>
            <person name="Lee Y."/>
            <person name="Jeon C.O."/>
        </authorList>
    </citation>
    <scope>NUCLEOTIDE SEQUENCE [LARGE SCALE GENOMIC DNA]</scope>
    <source>
        <strain evidence="17 18">HR-AS</strain>
    </source>
</reference>
<evidence type="ECO:0000256" key="7">
    <source>
        <dbReference type="ARBA" id="ARBA00022679"/>
    </source>
</evidence>
<keyword evidence="7 15" id="KW-0808">Transferase</keyword>
<dbReference type="InterPro" id="IPR036451">
    <property type="entry name" value="CblAdoTrfase-like_sf"/>
</dbReference>